<feature type="region of interest" description="Disordered" evidence="1">
    <location>
        <begin position="965"/>
        <end position="991"/>
    </location>
</feature>
<feature type="compositionally biased region" description="Low complexity" evidence="1">
    <location>
        <begin position="546"/>
        <end position="555"/>
    </location>
</feature>
<proteinExistence type="evidence at transcript level"/>
<feature type="compositionally biased region" description="Polar residues" evidence="1">
    <location>
        <begin position="324"/>
        <end position="337"/>
    </location>
</feature>
<sequence>MMSIANEQQFAMDQLVETNDDSEKKPRITYTRKFLISLSEKDVCKKLPNLPGEFDEALLLDFEDPSPERARISGDFSSHGFRRNDYSSSPPTRGELGTNSRGTHGRWEGRSGGWNDKDSDSQSDRDSGEPGRRSGMPSRRSWQAPEHDGLLGKGSFPKPSGFGAGTSAPRPQSNDSHQLSRTNEPYHPPRPYKAPPFTRRDARDSFNDETFGSSDSTSEDRAEEERKRRVSFELLRKEHQKAFQERQKSNPDLRKNDFDFTELLGESKDDKGRPSRSDEVNHAPTIPGSSNTSLPSQSNAPRPLVPPGFASTILEKKQGEKPQTETSQYERSPLNSKGINVVNGASVNNGGKPLGIKIGSSEMLIEGEDVRVSSTDANERAVNISSLLGISTDTVNKDKSFEKLSSISTPTEIQGYPIKSEKATMTLGKKKSLEHSDGPSILDKIFNTAINLNSGDSSNMNKKNVEKVEEIRSPQTINKSSKFAHLFLEEDNKPVEVLPSSEPPRGLLSLLQGADKLQTFDTKANPDLSTDFPFQGHATKRTDQLSSTSTTKSVTAVPPVLTCEDLEQSILSEVGDSYHPPPPPVDQDTSVPSVKMTKQRKTSVDDQASQHLLSLLQRSSDPKSQDTQLLSATERRPPPPSMKTTTPPPSVKSTTAGEADPGKSLTLENLFGSAFMNELQSIGEPVSGRAMVSDAPGVPLRSERSIGELSQRNQIRPDGPPGGVLALPEDGNLLAVGGHANPSKYMSFPGSHNQEPEVAFNISDKLAALNSGPRNERPTMGGQDGLFLHQHPQQYVTNPSSHLNGSGPVFHPFDSQHAHVKPQLDFMGPGSTMSQHHDPPPNHRFPPNMIHRPPFHHTPTSGHPEFDRLPPHMMQKMHMQDNLQHHHLMQGFPGSGPQPHHSPHVNNQMPGLIPELNPSQGFPFAHRQPNYGMPPPGSQVNRGEHPASLQTLLGIQQRMDPAKQIPAVGQAGGPNRQGSVGHELDLGFGYR</sequence>
<feature type="compositionally biased region" description="Basic and acidic residues" evidence="1">
    <location>
        <begin position="218"/>
        <end position="258"/>
    </location>
</feature>
<feature type="region of interest" description="Disordered" evidence="1">
    <location>
        <begin position="67"/>
        <end position="337"/>
    </location>
</feature>
<feature type="compositionally biased region" description="Polar residues" evidence="1">
    <location>
        <begin position="287"/>
        <end position="300"/>
    </location>
</feature>
<feature type="compositionally biased region" description="Pro residues" evidence="1">
    <location>
        <begin position="638"/>
        <end position="650"/>
    </location>
</feature>
<dbReference type="ExpressionAtlas" id="Q0WM06">
    <property type="expression patterns" value="baseline and differential"/>
</dbReference>
<feature type="region of interest" description="Disordered" evidence="1">
    <location>
        <begin position="522"/>
        <end position="555"/>
    </location>
</feature>
<reference evidence="2" key="1">
    <citation type="submission" date="2006-07" db="EMBL/GenBank/DDBJ databases">
        <title>Large-scale analysis of RIKEN Arabidopsis full-length (RAFL) cDNAs.</title>
        <authorList>
            <person name="Totoki Y."/>
            <person name="Seki M."/>
            <person name="Ishida J."/>
            <person name="Nakajima M."/>
            <person name="Enju A."/>
            <person name="Morosawa T."/>
            <person name="Kamiya A."/>
            <person name="Narusaka M."/>
            <person name="Shin-i T."/>
            <person name="Nakagawa M."/>
            <person name="Sakamoto N."/>
            <person name="Oishi K."/>
            <person name="Kohara Y."/>
            <person name="Kobayashi M."/>
            <person name="Toyoda A."/>
            <person name="Sakaki Y."/>
            <person name="Sakurai T."/>
            <person name="Iida K."/>
            <person name="Akiyama K."/>
            <person name="Satou M."/>
            <person name="Toyoda T."/>
            <person name="Konagaya A."/>
            <person name="Carninci P."/>
            <person name="Kawai J."/>
            <person name="Hayashizaki Y."/>
            <person name="Shinozaki K."/>
        </authorList>
    </citation>
    <scope>NUCLEOTIDE SEQUENCE</scope>
</reference>
<feature type="region of interest" description="Disordered" evidence="1">
    <location>
        <begin position="573"/>
        <end position="665"/>
    </location>
</feature>
<protein>
    <submittedName>
        <fullName evidence="2">Uncharacterized protein At4g01290</fullName>
    </submittedName>
</protein>
<evidence type="ECO:0000256" key="1">
    <source>
        <dbReference type="SAM" id="MobiDB-lite"/>
    </source>
</evidence>
<dbReference type="AlphaFoldDB" id="Q0WM06"/>
<feature type="compositionally biased region" description="Basic and acidic residues" evidence="1">
    <location>
        <begin position="265"/>
        <end position="281"/>
    </location>
</feature>
<gene>
    <name evidence="2" type="ordered locus">At4g01290</name>
</gene>
<feature type="compositionally biased region" description="Basic and acidic residues" evidence="1">
    <location>
        <begin position="105"/>
        <end position="132"/>
    </location>
</feature>
<feature type="compositionally biased region" description="Polar residues" evidence="1">
    <location>
        <begin position="169"/>
        <end position="183"/>
    </location>
</feature>
<feature type="compositionally biased region" description="Basic and acidic residues" evidence="1">
    <location>
        <begin position="314"/>
        <end position="323"/>
    </location>
</feature>
<feature type="compositionally biased region" description="Polar residues" evidence="1">
    <location>
        <begin position="86"/>
        <end position="102"/>
    </location>
</feature>
<feature type="compositionally biased region" description="Low complexity" evidence="1">
    <location>
        <begin position="605"/>
        <end position="619"/>
    </location>
</feature>
<organism evidence="2">
    <name type="scientific">Arabidopsis thaliana</name>
    <name type="common">Mouse-ear cress</name>
    <dbReference type="NCBI Taxonomy" id="3702"/>
    <lineage>
        <taxon>Eukaryota</taxon>
        <taxon>Viridiplantae</taxon>
        <taxon>Streptophyta</taxon>
        <taxon>Embryophyta</taxon>
        <taxon>Tracheophyta</taxon>
        <taxon>Spermatophyta</taxon>
        <taxon>Magnoliopsida</taxon>
        <taxon>eudicotyledons</taxon>
        <taxon>Gunneridae</taxon>
        <taxon>Pentapetalae</taxon>
        <taxon>rosids</taxon>
        <taxon>malvids</taxon>
        <taxon>Brassicales</taxon>
        <taxon>Brassicaceae</taxon>
        <taxon>Camelineae</taxon>
        <taxon>Arabidopsis</taxon>
    </lineage>
</organism>
<dbReference type="EMBL" id="AK229837">
    <property type="protein sequence ID" value="BAF01666.1"/>
    <property type="molecule type" value="mRNA"/>
</dbReference>
<feature type="region of interest" description="Disordered" evidence="1">
    <location>
        <begin position="687"/>
        <end position="719"/>
    </location>
</feature>
<dbReference type="EMBL" id="AK230029">
    <property type="protein sequence ID" value="BAF01851.1"/>
    <property type="molecule type" value="mRNA"/>
</dbReference>
<name>Q0WM06_ARATH</name>
<evidence type="ECO:0000313" key="2">
    <source>
        <dbReference type="EMBL" id="BAF01851.1"/>
    </source>
</evidence>
<dbReference type="PANTHER" id="PTHR34802:SF1">
    <property type="entry name" value="CHORISMATE SYNTHASE"/>
    <property type="match status" value="1"/>
</dbReference>
<dbReference type="PANTHER" id="PTHR34802">
    <property type="entry name" value="CHORISMATE SYNTHASE"/>
    <property type="match status" value="1"/>
</dbReference>
<accession>Q0WM06</accession>